<dbReference type="PANTHER" id="PTHR44591">
    <property type="entry name" value="STRESS RESPONSE REGULATOR PROTEIN 1"/>
    <property type="match status" value="1"/>
</dbReference>
<feature type="modified residue" description="4-aspartylphosphate" evidence="2">
    <location>
        <position position="53"/>
    </location>
</feature>
<reference evidence="4 5" key="1">
    <citation type="journal article" date="2012" name="J. Bacteriol.">
        <title>Complete Genome Sequence of Burkholderia phenoliruptrix BR3459a (CLA1), a Heat-Tolerant, Nitrogen-Fixing Symbiont of Mimosa flocculosa.</title>
        <authorList>
            <person name="de Oliveira Cunha C."/>
            <person name="Goda Zuleta L.F."/>
            <person name="Paula de Almeida L.G."/>
            <person name="Prioli Ciapina L."/>
            <person name="Lustrino Borges W."/>
            <person name="Pitard R.M."/>
            <person name="Baldani J.I."/>
            <person name="Straliotto R."/>
            <person name="de Faria S.M."/>
            <person name="Hungria M."/>
            <person name="Sousa Cavada B."/>
            <person name="Mercante F.M."/>
            <person name="Ribeiro de Vasconcelos A.T."/>
        </authorList>
    </citation>
    <scope>NUCLEOTIDE SEQUENCE [LARGE SCALE GENOMIC DNA]</scope>
    <source>
        <strain evidence="4 5">BR3459a</strain>
        <plasmid evidence="4 5">pSYMBR3459</plasmid>
    </source>
</reference>
<dbReference type="eggNOG" id="COG3437">
    <property type="taxonomic scope" value="Bacteria"/>
</dbReference>
<dbReference type="SUPFAM" id="SSF52172">
    <property type="entry name" value="CheY-like"/>
    <property type="match status" value="1"/>
</dbReference>
<dbReference type="Gene3D" id="3.40.50.2300">
    <property type="match status" value="1"/>
</dbReference>
<dbReference type="SMART" id="SM00448">
    <property type="entry name" value="REC"/>
    <property type="match status" value="1"/>
</dbReference>
<dbReference type="GeneID" id="27801360"/>
<dbReference type="AlphaFoldDB" id="K0DYN8"/>
<dbReference type="PROSITE" id="PS50110">
    <property type="entry name" value="RESPONSE_REGULATORY"/>
    <property type="match status" value="1"/>
</dbReference>
<dbReference type="KEGG" id="bpx:BUPH_04626"/>
<evidence type="ECO:0000256" key="2">
    <source>
        <dbReference type="PROSITE-ProRule" id="PRU00169"/>
    </source>
</evidence>
<dbReference type="Pfam" id="PF00072">
    <property type="entry name" value="Response_reg"/>
    <property type="match status" value="1"/>
</dbReference>
<gene>
    <name evidence="4" type="ORF">BUPH_04626</name>
</gene>
<geneLocation type="plasmid" evidence="4 5">
    <name>pSYMBR3459</name>
</geneLocation>
<dbReference type="InterPro" id="IPR001789">
    <property type="entry name" value="Sig_transdc_resp-reg_receiver"/>
</dbReference>
<protein>
    <submittedName>
        <fullName evidence="4">Response regulator receiver protein</fullName>
    </submittedName>
</protein>
<evidence type="ECO:0000313" key="4">
    <source>
        <dbReference type="EMBL" id="AFT90060.1"/>
    </source>
</evidence>
<dbReference type="GO" id="GO:0000160">
    <property type="term" value="P:phosphorelay signal transduction system"/>
    <property type="evidence" value="ECO:0007669"/>
    <property type="project" value="InterPro"/>
</dbReference>
<keyword evidence="4" id="KW-0614">Plasmid</keyword>
<accession>K0DYN8</accession>
<dbReference type="InterPro" id="IPR050595">
    <property type="entry name" value="Bact_response_regulator"/>
</dbReference>
<dbReference type="PANTHER" id="PTHR44591:SF3">
    <property type="entry name" value="RESPONSE REGULATORY DOMAIN-CONTAINING PROTEIN"/>
    <property type="match status" value="1"/>
</dbReference>
<keyword evidence="1 2" id="KW-0597">Phosphoprotein</keyword>
<dbReference type="PATRIC" id="fig|1229205.11.peg.6742"/>
<dbReference type="EMBL" id="CP003865">
    <property type="protein sequence ID" value="AFT90060.1"/>
    <property type="molecule type" value="Genomic_DNA"/>
</dbReference>
<evidence type="ECO:0000259" key="3">
    <source>
        <dbReference type="PROSITE" id="PS50110"/>
    </source>
</evidence>
<evidence type="ECO:0000313" key="5">
    <source>
        <dbReference type="Proteomes" id="UP000010105"/>
    </source>
</evidence>
<feature type="domain" description="Response regulatory" evidence="3">
    <location>
        <begin position="4"/>
        <end position="115"/>
    </location>
</feature>
<sequence length="116" mass="12712">MMATVLLVDDDPRLLDALEALVTLEGHRVVRAQDGKEALRCVHREHPTLIVTDYMMPVMDGAQLIKALAEDPELATVPVVLNTALPSPPEALRVAGYVSKPFAAARLVELLRRFTS</sequence>
<evidence type="ECO:0000256" key="1">
    <source>
        <dbReference type="ARBA" id="ARBA00022553"/>
    </source>
</evidence>
<proteinExistence type="predicted"/>
<organism evidence="4 5">
    <name type="scientific">Paraburkholderia phenoliruptrix BR3459a</name>
    <dbReference type="NCBI Taxonomy" id="1229205"/>
    <lineage>
        <taxon>Bacteria</taxon>
        <taxon>Pseudomonadati</taxon>
        <taxon>Pseudomonadota</taxon>
        <taxon>Betaproteobacteria</taxon>
        <taxon>Burkholderiales</taxon>
        <taxon>Burkholderiaceae</taxon>
        <taxon>Paraburkholderia</taxon>
    </lineage>
</organism>
<dbReference type="InterPro" id="IPR011006">
    <property type="entry name" value="CheY-like_superfamily"/>
</dbReference>
<dbReference type="Proteomes" id="UP000010105">
    <property type="component" value="Plasmid pSYMBR3459"/>
</dbReference>
<dbReference type="HOGENOM" id="CLU_000445_69_17_4"/>
<name>K0DYN8_9BURK</name>
<dbReference type="RefSeq" id="WP_015004258.1">
    <property type="nucleotide sequence ID" value="NC_018696.1"/>
</dbReference>